<dbReference type="InterPro" id="IPR041577">
    <property type="entry name" value="RT_RNaseH_2"/>
</dbReference>
<dbReference type="SUPFAM" id="SSF56672">
    <property type="entry name" value="DNA/RNA polymerases"/>
    <property type="match status" value="1"/>
</dbReference>
<organism evidence="5 6">
    <name type="scientific">Gallus gallus</name>
    <name type="common">Chicken</name>
    <dbReference type="NCBI Taxonomy" id="9031"/>
    <lineage>
        <taxon>Eukaryota</taxon>
        <taxon>Metazoa</taxon>
        <taxon>Chordata</taxon>
        <taxon>Craniata</taxon>
        <taxon>Vertebrata</taxon>
        <taxon>Euteleostomi</taxon>
        <taxon>Archelosauria</taxon>
        <taxon>Archosauria</taxon>
        <taxon>Dinosauria</taxon>
        <taxon>Saurischia</taxon>
        <taxon>Theropoda</taxon>
        <taxon>Coelurosauria</taxon>
        <taxon>Aves</taxon>
        <taxon>Neognathae</taxon>
        <taxon>Galloanserae</taxon>
        <taxon>Galliformes</taxon>
        <taxon>Phasianidae</taxon>
        <taxon>Phasianinae</taxon>
        <taxon>Gallus</taxon>
    </lineage>
</organism>
<dbReference type="GO" id="GO:0004523">
    <property type="term" value="F:RNA-DNA hybrid ribonuclease activity"/>
    <property type="evidence" value="ECO:0007669"/>
    <property type="project" value="UniProtKB-EC"/>
</dbReference>
<dbReference type="InterPro" id="IPR036397">
    <property type="entry name" value="RNaseH_sf"/>
</dbReference>
<dbReference type="InterPro" id="IPR002156">
    <property type="entry name" value="RNaseH_domain"/>
</dbReference>
<evidence type="ECO:0000259" key="4">
    <source>
        <dbReference type="PROSITE" id="PS50879"/>
    </source>
</evidence>
<feature type="domain" description="Reverse transcriptase" evidence="3">
    <location>
        <begin position="5"/>
        <end position="186"/>
    </location>
</feature>
<evidence type="ECO:0000256" key="1">
    <source>
        <dbReference type="ARBA" id="ARBA00010879"/>
    </source>
</evidence>
<dbReference type="Pfam" id="PF00078">
    <property type="entry name" value="RVT_1"/>
    <property type="match status" value="1"/>
</dbReference>
<dbReference type="PANTHER" id="PTHR33064:SF29">
    <property type="entry name" value="PEPTIDASE A2 DOMAIN-CONTAINING PROTEIN-RELATED"/>
    <property type="match status" value="1"/>
</dbReference>
<reference evidence="5" key="2">
    <citation type="submission" date="2025-05" db="UniProtKB">
        <authorList>
            <consortium name="Ensembl"/>
        </authorList>
    </citation>
    <scope>IDENTIFICATION</scope>
    <source>
        <strain evidence="5">broiler</strain>
    </source>
</reference>
<comment type="similarity">
    <text evidence="1">Belongs to the beta type-B retroviral polymerase family. HERV class-II K(HML-2) pol subfamily.</text>
</comment>
<dbReference type="InterPro" id="IPR051320">
    <property type="entry name" value="Viral_Replic_Matur_Polypro"/>
</dbReference>
<dbReference type="PROSITE" id="PS50879">
    <property type="entry name" value="RNASE_H_1"/>
    <property type="match status" value="1"/>
</dbReference>
<dbReference type="Gene3D" id="3.30.70.270">
    <property type="match status" value="2"/>
</dbReference>
<dbReference type="Proteomes" id="UP000000539">
    <property type="component" value="Chromosome W"/>
</dbReference>
<dbReference type="PROSITE" id="PS50878">
    <property type="entry name" value="RT_POL"/>
    <property type="match status" value="1"/>
</dbReference>
<feature type="domain" description="RNase H type-1" evidence="4">
    <location>
        <begin position="395"/>
        <end position="544"/>
    </location>
</feature>
<proteinExistence type="inferred from homology"/>
<dbReference type="Gene3D" id="3.10.10.10">
    <property type="entry name" value="HIV Type 1 Reverse Transcriptase, subunit A, domain 1"/>
    <property type="match status" value="1"/>
</dbReference>
<dbReference type="EC" id="3.1.26.4" evidence="2"/>
<dbReference type="GO" id="GO:0003676">
    <property type="term" value="F:nucleic acid binding"/>
    <property type="evidence" value="ECO:0007669"/>
    <property type="project" value="InterPro"/>
</dbReference>
<dbReference type="Gene3D" id="3.30.420.10">
    <property type="entry name" value="Ribonuclease H-like superfamily/Ribonuclease H"/>
    <property type="match status" value="1"/>
</dbReference>
<dbReference type="InterPro" id="IPR043128">
    <property type="entry name" value="Rev_trsase/Diguanyl_cyclase"/>
</dbReference>
<dbReference type="Ensembl" id="ENSGALT00010028396.1">
    <property type="protein sequence ID" value="ENSGALP00010016279.1"/>
    <property type="gene ID" value="ENSGALG00010011882.1"/>
</dbReference>
<name>A0A8V0YBF1_CHICK</name>
<evidence type="ECO:0000313" key="6">
    <source>
        <dbReference type="Proteomes" id="UP000000539"/>
    </source>
</evidence>
<protein>
    <recommendedName>
        <fullName evidence="2">ribonuclease H</fullName>
        <ecNumber evidence="2">3.1.26.4</ecNumber>
    </recommendedName>
</protein>
<dbReference type="AlphaFoldDB" id="A0A8V0YBF1"/>
<reference evidence="5" key="1">
    <citation type="submission" date="2020-11" db="EMBL/GenBank/DDBJ databases">
        <title>Gallus gallus (Chicken) genome, bGalGal1, GRCg7b, maternal haplotype autosomes + Z &amp; W.</title>
        <authorList>
            <person name="Warren W."/>
            <person name="Formenti G."/>
            <person name="Fedrigo O."/>
            <person name="Haase B."/>
            <person name="Mountcastle J."/>
            <person name="Balacco J."/>
            <person name="Tracey A."/>
            <person name="Schneider V."/>
            <person name="Okimoto R."/>
            <person name="Cheng H."/>
            <person name="Hawken R."/>
            <person name="Howe K."/>
            <person name="Jarvis E.D."/>
        </authorList>
    </citation>
    <scope>NUCLEOTIDE SEQUENCE [LARGE SCALE GENOMIC DNA]</scope>
    <source>
        <strain evidence="5">Broiler</strain>
    </source>
</reference>
<dbReference type="Pfam" id="PF17919">
    <property type="entry name" value="RT_RNaseH_2"/>
    <property type="match status" value="1"/>
</dbReference>
<evidence type="ECO:0000256" key="2">
    <source>
        <dbReference type="ARBA" id="ARBA00012180"/>
    </source>
</evidence>
<dbReference type="InterPro" id="IPR043502">
    <property type="entry name" value="DNA/RNA_pol_sf"/>
</dbReference>
<dbReference type="PANTHER" id="PTHR33064">
    <property type="entry name" value="POL PROTEIN"/>
    <property type="match status" value="1"/>
</dbReference>
<evidence type="ECO:0000259" key="3">
    <source>
        <dbReference type="PROSITE" id="PS50878"/>
    </source>
</evidence>
<evidence type="ECO:0000313" key="5">
    <source>
        <dbReference type="Ensembl" id="ENSGALP00010016279.1"/>
    </source>
</evidence>
<dbReference type="GO" id="GO:0006259">
    <property type="term" value="P:DNA metabolic process"/>
    <property type="evidence" value="ECO:0007669"/>
    <property type="project" value="UniProtKB-ARBA"/>
</dbReference>
<sequence length="560" mass="63810">MRQLESQGVISKIHSPFNSPIWPVRKASGEWRLMVDYHGLNEVTPPLSAAVPDMLELQYELESKAAKWYATIDIANAFFSIPLATECRPQFAFTWRGVQYTWNRLPQGWKHSPTICHELIQAALEQGGAPEHLQYIDDIIVWGNTESEVFEKGEQVIQILLSAGFAIKRSKVKGPAQEIQFLGIKWQDGRSLIVSPLYQVTRKKNDFTWGPEQQQAFEQIKQEIAGAVALGPVRTEQDVKNILYTAAGEKGPTWSLWQRAAGETRGRTLGLWNRDYRGSEEHYTPTEKEILAAYEGVRAASEVVGTETQLHLAPRLPVLNWMFKGKIPSTHHATDATWSTWIALITQRARMGNLSRPGILEVIMDWSEGKKFGTSPGEEVSRATVVPPYNELPENENKYALFTDGSCRIVGKHRKWKAAVWNPTGQVAEATEGKGESSQFAEVKAIQLALDVAEREWWPMLYLYTDSWMVANALWGWLHQWEQNNWQRRGKPIWAAELWKDIAARIKNIVVKVHHVDAHVPNNRATEEQQNNHQVDRAARIEVAQIDLDWQNKTELFLAR</sequence>
<dbReference type="InterPro" id="IPR000477">
    <property type="entry name" value="RT_dom"/>
</dbReference>
<accession>A0A8V0YBF1</accession>
<dbReference type="Ensembl" id="ENSGALT00010028390.1">
    <property type="protein sequence ID" value="ENSGALP00010016273.1"/>
    <property type="gene ID" value="ENSGALG00010011882.1"/>
</dbReference>
<dbReference type="GeneTree" id="ENSGT00940000165350"/>
<keyword evidence="6" id="KW-1185">Reference proteome</keyword>
<dbReference type="SUPFAM" id="SSF53098">
    <property type="entry name" value="Ribonuclease H-like"/>
    <property type="match status" value="1"/>
</dbReference>
<dbReference type="Pfam" id="PF00075">
    <property type="entry name" value="RNase_H"/>
    <property type="match status" value="1"/>
</dbReference>
<dbReference type="InterPro" id="IPR012337">
    <property type="entry name" value="RNaseH-like_sf"/>
</dbReference>